<gene>
    <name evidence="1" type="ORF">ABLG96_15675</name>
</gene>
<dbReference type="EMBL" id="CP159218">
    <property type="protein sequence ID" value="XCG62661.1"/>
    <property type="molecule type" value="Genomic_DNA"/>
</dbReference>
<name>A0AAU8DLK1_9ACTN</name>
<dbReference type="RefSeq" id="WP_353648276.1">
    <property type="nucleotide sequence ID" value="NZ_CP159218.1"/>
</dbReference>
<accession>A0AAU8DLK1</accession>
<protein>
    <submittedName>
        <fullName evidence="1">Uncharacterized protein</fullName>
    </submittedName>
</protein>
<organism evidence="1">
    <name type="scientific">Nakamurella sp. A5-74</name>
    <dbReference type="NCBI Taxonomy" id="3158264"/>
    <lineage>
        <taxon>Bacteria</taxon>
        <taxon>Bacillati</taxon>
        <taxon>Actinomycetota</taxon>
        <taxon>Actinomycetes</taxon>
        <taxon>Nakamurellales</taxon>
        <taxon>Nakamurellaceae</taxon>
        <taxon>Nakamurella</taxon>
    </lineage>
</organism>
<sequence length="206" mass="22350">MADIIEFPGERAGSLEQRLLVAQEAQLHVVVGRTIPESDDILGHVVAVGDGWVAMVRLSDRLSPDGWTFVPLDDVHQVSVDADPDCFPNRALRARGHWPPTVPDRPELGSVRSAIETAARSSPLVTLFRELENPDSCVIGTLVDLDDDRVGMRLITPEAVWETDTTSYDLDDITRVECGGGYEEALHLAVELLPSAPGPSGHTVPT</sequence>
<reference evidence="1" key="1">
    <citation type="submission" date="2024-05" db="EMBL/GenBank/DDBJ databases">
        <authorList>
            <person name="Cai S.Y."/>
            <person name="Jin L.M."/>
            <person name="Li H.R."/>
        </authorList>
    </citation>
    <scope>NUCLEOTIDE SEQUENCE</scope>
    <source>
        <strain evidence="1">A5-74</strain>
    </source>
</reference>
<evidence type="ECO:0000313" key="1">
    <source>
        <dbReference type="EMBL" id="XCG62661.1"/>
    </source>
</evidence>
<dbReference type="AlphaFoldDB" id="A0AAU8DLK1"/>
<proteinExistence type="predicted"/>